<dbReference type="Proteomes" id="UP000712600">
    <property type="component" value="Unassembled WGS sequence"/>
</dbReference>
<evidence type="ECO:0000256" key="8">
    <source>
        <dbReference type="ARBA" id="ARBA00023242"/>
    </source>
</evidence>
<sequence length="509" mass="58599">MGRSRGNFHNFEDPTQRTRKKKNAANVENFESSSMVTGTEGGGKYNCDYCQKDITGKIRIKCDVCPDFDLCVECMSVGAEITPHKCDHAYRVMGNLTFPLICPDWSADDEMLLLEGLEIYGMGNWAEVAEHVGTKSKEQCLEHYRNIYLNSPFFPLPDMSHVAGKNKKELQAMAKGRIEEKKGLHYFALMVAILILKINIASSLAAEQNMKEEYPFSPPKVKVEDTQKESHTDRSFGGKKPVVAPGNNSLVELSNYNHKREEFDPEYDNDAEQLLAEMEFKDNDTPEEKDLKLRVLRIYSKRLDERKRRKEFILDRNLLYPNPFEKELSQEEKMQCRRLDVFMRFHSKEEHEELLRSVVSEYRMVKRLKDLKEAQMAGCRSTAEAERYLARKRKRENEEGMMNRGKESGQFGAGEMGTRPPVQPSSSYVNDLDLIGFTESQLLSESEKRLCSEAKLVPPVYLHMQQVMSHEIFKGNVTKKSDAYSLFKIDPTKVDRVYDMLVKKGIAQL</sequence>
<dbReference type="InterPro" id="IPR016827">
    <property type="entry name" value="Ada2/TADA2"/>
</dbReference>
<evidence type="ECO:0000256" key="12">
    <source>
        <dbReference type="SAM" id="Phobius"/>
    </source>
</evidence>
<evidence type="ECO:0000256" key="11">
    <source>
        <dbReference type="SAM" id="MobiDB-lite"/>
    </source>
</evidence>
<feature type="domain" description="HTH myb-type" evidence="17">
    <location>
        <begin position="105"/>
        <end position="152"/>
    </location>
</feature>
<keyword evidence="6" id="KW-0238">DNA-binding</keyword>
<feature type="domain" description="ZZ-type" evidence="14">
    <location>
        <begin position="42"/>
        <end position="98"/>
    </location>
</feature>
<dbReference type="Gene3D" id="1.10.10.60">
    <property type="entry name" value="Homeodomain-like"/>
    <property type="match status" value="1"/>
</dbReference>
<organism evidence="18 20">
    <name type="scientific">Brassica cretica</name>
    <name type="common">Mustard</name>
    <dbReference type="NCBI Taxonomy" id="69181"/>
    <lineage>
        <taxon>Eukaryota</taxon>
        <taxon>Viridiplantae</taxon>
        <taxon>Streptophyta</taxon>
        <taxon>Embryophyta</taxon>
        <taxon>Tracheophyta</taxon>
        <taxon>Spermatophyta</taxon>
        <taxon>Magnoliopsida</taxon>
        <taxon>eudicotyledons</taxon>
        <taxon>Gunneridae</taxon>
        <taxon>Pentapetalae</taxon>
        <taxon>rosids</taxon>
        <taxon>malvids</taxon>
        <taxon>Brassicales</taxon>
        <taxon>Brassicaceae</taxon>
        <taxon>Brassiceae</taxon>
        <taxon>Brassica</taxon>
    </lineage>
</organism>
<reference evidence="19" key="2">
    <citation type="submission" date="2019-12" db="EMBL/GenBank/DDBJ databases">
        <title>Genome sequencing and annotation of Brassica cretica.</title>
        <authorList>
            <person name="Studholme D.J."/>
            <person name="Sarris P."/>
        </authorList>
    </citation>
    <scope>NUCLEOTIDE SEQUENCE</scope>
    <source>
        <strain evidence="19">PFS-109/04</strain>
        <tissue evidence="19">Leaf</tissue>
    </source>
</reference>
<feature type="region of interest" description="Disordered" evidence="11">
    <location>
        <begin position="216"/>
        <end position="241"/>
    </location>
</feature>
<evidence type="ECO:0000259" key="13">
    <source>
        <dbReference type="PROSITE" id="PS50090"/>
    </source>
</evidence>
<evidence type="ECO:0000256" key="2">
    <source>
        <dbReference type="ARBA" id="ARBA00022723"/>
    </source>
</evidence>
<comment type="caution">
    <text evidence="18">The sequence shown here is derived from an EMBL/GenBank/DDBJ whole genome shotgun (WGS) entry which is preliminary data.</text>
</comment>
<dbReference type="FunFam" id="3.30.60.90:FF:000013">
    <property type="entry name" value="Transcriptional adapter"/>
    <property type="match status" value="1"/>
</dbReference>
<evidence type="ECO:0000256" key="6">
    <source>
        <dbReference type="ARBA" id="ARBA00023125"/>
    </source>
</evidence>
<dbReference type="PROSITE" id="PS50135">
    <property type="entry name" value="ZF_ZZ_2"/>
    <property type="match status" value="1"/>
</dbReference>
<evidence type="ECO:0000259" key="17">
    <source>
        <dbReference type="PROSITE" id="PS51294"/>
    </source>
</evidence>
<dbReference type="InterPro" id="IPR041983">
    <property type="entry name" value="ADA2-like_ZZ"/>
</dbReference>
<dbReference type="InterPro" id="IPR055141">
    <property type="entry name" value="TADA2A_B-like_dom"/>
</dbReference>
<evidence type="ECO:0000256" key="7">
    <source>
        <dbReference type="ARBA" id="ARBA00023163"/>
    </source>
</evidence>
<dbReference type="Gene3D" id="1.10.10.10">
    <property type="entry name" value="Winged helix-like DNA-binding domain superfamily/Winged helix DNA-binding domain"/>
    <property type="match status" value="1"/>
</dbReference>
<dbReference type="InterPro" id="IPR017884">
    <property type="entry name" value="SANT_dom"/>
</dbReference>
<evidence type="ECO:0000259" key="15">
    <source>
        <dbReference type="PROSITE" id="PS50934"/>
    </source>
</evidence>
<accession>A0A8S9M9A6</accession>
<evidence type="ECO:0000256" key="5">
    <source>
        <dbReference type="ARBA" id="ARBA00023015"/>
    </source>
</evidence>
<gene>
    <name evidence="18" type="ORF">F2Q68_00040227</name>
    <name evidence="19" type="ORF">F2Q69_00060089</name>
</gene>
<dbReference type="GO" id="GO:0003682">
    <property type="term" value="F:chromatin binding"/>
    <property type="evidence" value="ECO:0007669"/>
    <property type="project" value="TreeGrafter"/>
</dbReference>
<dbReference type="GO" id="GO:0003713">
    <property type="term" value="F:transcription coactivator activity"/>
    <property type="evidence" value="ECO:0007669"/>
    <property type="project" value="InterPro"/>
</dbReference>
<dbReference type="InterPro" id="IPR017930">
    <property type="entry name" value="Myb_dom"/>
</dbReference>
<dbReference type="SMART" id="SM00717">
    <property type="entry name" value="SANT"/>
    <property type="match status" value="1"/>
</dbReference>
<feature type="region of interest" description="Disordered" evidence="11">
    <location>
        <begin position="394"/>
        <end position="425"/>
    </location>
</feature>
<dbReference type="FunFam" id="1.10.10.10:FF:000087">
    <property type="entry name" value="Transcriptional adapter 2"/>
    <property type="match status" value="1"/>
</dbReference>
<keyword evidence="3 10" id="KW-0863">Zinc-finger</keyword>
<feature type="domain" description="SANT" evidence="16">
    <location>
        <begin position="100"/>
        <end position="152"/>
    </location>
</feature>
<dbReference type="Pfam" id="PF00249">
    <property type="entry name" value="Myb_DNA-binding"/>
    <property type="match status" value="1"/>
</dbReference>
<dbReference type="PROSITE" id="PS51293">
    <property type="entry name" value="SANT"/>
    <property type="match status" value="1"/>
</dbReference>
<dbReference type="GO" id="GO:0008270">
    <property type="term" value="F:zinc ion binding"/>
    <property type="evidence" value="ECO:0007669"/>
    <property type="project" value="UniProtKB-KW"/>
</dbReference>
<dbReference type="InterPro" id="IPR001005">
    <property type="entry name" value="SANT/Myb"/>
</dbReference>
<feature type="compositionally biased region" description="Basic and acidic residues" evidence="11">
    <location>
        <begin position="221"/>
        <end position="236"/>
    </location>
</feature>
<dbReference type="InterPro" id="IPR000433">
    <property type="entry name" value="Znf_ZZ"/>
</dbReference>
<evidence type="ECO:0000259" key="14">
    <source>
        <dbReference type="PROSITE" id="PS50135"/>
    </source>
</evidence>
<feature type="domain" description="Myb-like" evidence="13">
    <location>
        <begin position="105"/>
        <end position="148"/>
    </location>
</feature>
<dbReference type="AlphaFoldDB" id="A0A8S9M9A6"/>
<dbReference type="PROSITE" id="PS50090">
    <property type="entry name" value="MYB_LIKE"/>
    <property type="match status" value="1"/>
</dbReference>
<dbReference type="CDD" id="cd00167">
    <property type="entry name" value="SANT"/>
    <property type="match status" value="1"/>
</dbReference>
<comment type="subcellular location">
    <subcellularLocation>
        <location evidence="1 9">Nucleus</location>
    </subcellularLocation>
</comment>
<dbReference type="SMART" id="SM00291">
    <property type="entry name" value="ZnF_ZZ"/>
    <property type="match status" value="1"/>
</dbReference>
<dbReference type="InterPro" id="IPR036388">
    <property type="entry name" value="WH-like_DNA-bd_sf"/>
</dbReference>
<dbReference type="GO" id="GO:0006357">
    <property type="term" value="P:regulation of transcription by RNA polymerase II"/>
    <property type="evidence" value="ECO:0007669"/>
    <property type="project" value="InterPro"/>
</dbReference>
<evidence type="ECO:0000259" key="16">
    <source>
        <dbReference type="PROSITE" id="PS51293"/>
    </source>
</evidence>
<evidence type="ECO:0000313" key="18">
    <source>
        <dbReference type="EMBL" id="KAF2616610.1"/>
    </source>
</evidence>
<dbReference type="EMBL" id="QGKX02000095">
    <property type="protein sequence ID" value="KAF3570085.1"/>
    <property type="molecule type" value="Genomic_DNA"/>
</dbReference>
<keyword evidence="12" id="KW-0472">Membrane</keyword>
<keyword evidence="2" id="KW-0479">Metal-binding</keyword>
<keyword evidence="7 9" id="KW-0804">Transcription</keyword>
<dbReference type="InterPro" id="IPR009057">
    <property type="entry name" value="Homeodomain-like_sf"/>
</dbReference>
<dbReference type="GO" id="GO:0006338">
    <property type="term" value="P:chromatin remodeling"/>
    <property type="evidence" value="ECO:0007669"/>
    <property type="project" value="TreeGrafter"/>
</dbReference>
<dbReference type="Pfam" id="PF25299">
    <property type="entry name" value="ZZ_ADA2"/>
    <property type="match status" value="1"/>
</dbReference>
<evidence type="ECO:0000313" key="20">
    <source>
        <dbReference type="Proteomes" id="UP000712281"/>
    </source>
</evidence>
<dbReference type="PROSITE" id="PS51294">
    <property type="entry name" value="HTH_MYB"/>
    <property type="match status" value="1"/>
</dbReference>
<feature type="region of interest" description="Disordered" evidence="11">
    <location>
        <begin position="1"/>
        <end position="26"/>
    </location>
</feature>
<evidence type="ECO:0000256" key="9">
    <source>
        <dbReference type="PIRNR" id="PIRNR025024"/>
    </source>
</evidence>
<evidence type="ECO:0000256" key="1">
    <source>
        <dbReference type="ARBA" id="ARBA00004123"/>
    </source>
</evidence>
<dbReference type="EMBL" id="QGKW02000007">
    <property type="protein sequence ID" value="KAF2616610.1"/>
    <property type="molecule type" value="Genomic_DNA"/>
</dbReference>
<dbReference type="CDD" id="cd02335">
    <property type="entry name" value="ZZ_ADA2"/>
    <property type="match status" value="1"/>
</dbReference>
<dbReference type="PROSITE" id="PS01357">
    <property type="entry name" value="ZF_ZZ_1"/>
    <property type="match status" value="1"/>
</dbReference>
<dbReference type="FunFam" id="1.10.10.60:FF:000115">
    <property type="entry name" value="Transcriptional adapter 2"/>
    <property type="match status" value="1"/>
</dbReference>
<dbReference type="SUPFAM" id="SSF46689">
    <property type="entry name" value="Homeodomain-like"/>
    <property type="match status" value="2"/>
</dbReference>
<evidence type="ECO:0000256" key="10">
    <source>
        <dbReference type="PROSITE-ProRule" id="PRU00228"/>
    </source>
</evidence>
<dbReference type="GO" id="GO:0003677">
    <property type="term" value="F:DNA binding"/>
    <property type="evidence" value="ECO:0007669"/>
    <property type="project" value="UniProtKB-KW"/>
</dbReference>
<keyword evidence="12" id="KW-0812">Transmembrane</keyword>
<reference evidence="18" key="1">
    <citation type="submission" date="2019-12" db="EMBL/GenBank/DDBJ databases">
        <title>Genome sequencing and annotation of Brassica cretica.</title>
        <authorList>
            <person name="Studholme D.J."/>
            <person name="Sarris P.F."/>
        </authorList>
    </citation>
    <scope>NUCLEOTIDE SEQUENCE</scope>
    <source>
        <strain evidence="18">PFS-001/15</strain>
        <tissue evidence="18">Leaf</tissue>
    </source>
</reference>
<keyword evidence="8 9" id="KW-0539">Nucleus</keyword>
<dbReference type="InterPro" id="IPR007526">
    <property type="entry name" value="SWIRM"/>
</dbReference>
<dbReference type="Gene3D" id="3.30.60.90">
    <property type="match status" value="1"/>
</dbReference>
<dbReference type="PIRSF" id="PIRSF025024">
    <property type="entry name" value="Transcriptional_adaptor_2"/>
    <property type="match status" value="1"/>
</dbReference>
<dbReference type="GO" id="GO:0005634">
    <property type="term" value="C:nucleus"/>
    <property type="evidence" value="ECO:0007669"/>
    <property type="project" value="UniProtKB-SubCell"/>
</dbReference>
<evidence type="ECO:0000256" key="4">
    <source>
        <dbReference type="ARBA" id="ARBA00022833"/>
    </source>
</evidence>
<proteinExistence type="predicted"/>
<protein>
    <recommendedName>
        <fullName evidence="9">Transcriptional adapter</fullName>
    </recommendedName>
</protein>
<dbReference type="InterPro" id="IPR043145">
    <property type="entry name" value="Znf_ZZ_sf"/>
</dbReference>
<keyword evidence="4" id="KW-0862">Zinc</keyword>
<dbReference type="PROSITE" id="PS50934">
    <property type="entry name" value="SWIRM"/>
    <property type="match status" value="1"/>
</dbReference>
<dbReference type="PANTHER" id="PTHR12374">
    <property type="entry name" value="TRANSCRIPTIONAL ADAPTOR 2 ADA2 -RELATED"/>
    <property type="match status" value="1"/>
</dbReference>
<name>A0A8S9M9A6_BRACR</name>
<keyword evidence="5 9" id="KW-0805">Transcription regulation</keyword>
<dbReference type="PANTHER" id="PTHR12374:SF81">
    <property type="entry name" value="TRANSCRIPTIONAL ADAPTER ADA2B"/>
    <property type="match status" value="1"/>
</dbReference>
<evidence type="ECO:0000256" key="3">
    <source>
        <dbReference type="ARBA" id="ARBA00022771"/>
    </source>
</evidence>
<evidence type="ECO:0000313" key="19">
    <source>
        <dbReference type="EMBL" id="KAF3570085.1"/>
    </source>
</evidence>
<feature type="domain" description="SWIRM" evidence="15">
    <location>
        <begin position="423"/>
        <end position="509"/>
    </location>
</feature>
<keyword evidence="12" id="KW-1133">Transmembrane helix</keyword>
<dbReference type="Pfam" id="PF22941">
    <property type="entry name" value="TADA2A-like_3rd"/>
    <property type="match status" value="1"/>
</dbReference>
<dbReference type="Proteomes" id="UP000712281">
    <property type="component" value="Unassembled WGS sequence"/>
</dbReference>
<dbReference type="SUPFAM" id="SSF57850">
    <property type="entry name" value="RING/U-box"/>
    <property type="match status" value="1"/>
</dbReference>
<feature type="transmembrane region" description="Helical" evidence="12">
    <location>
        <begin position="183"/>
        <end position="206"/>
    </location>
</feature>